<dbReference type="OrthoDB" id="3255669at2"/>
<keyword evidence="2" id="KW-1185">Reference proteome</keyword>
<sequence length="203" mass="22009" precursor="true">MRAPSPRLVAALAVSAGVALLPLARTWGLQWGATEAELDAPLPGDDIVPSPGVVATRGITIDAPAEQVWPWLVQLGQGRGGFYSYDWLENLVGLGIHSAQRIEPRWQELAPGDEVRLARSAALAVTVLDPPHALVLTAPDATFSWAFTLQPGRFRTTRLVVRERYATPQWWAAPVNEVVGAVSTVMSRRMLIGIRQRAQAAAH</sequence>
<dbReference type="HOGENOM" id="CLU_099837_0_0_11"/>
<protein>
    <recommendedName>
        <fullName evidence="3">Polyketide cyclase/dehydrase</fullName>
    </recommendedName>
</protein>
<evidence type="ECO:0000313" key="2">
    <source>
        <dbReference type="Proteomes" id="UP000000485"/>
    </source>
</evidence>
<organism evidence="1 2">
    <name type="scientific">Cellulomonas gilvus (strain ATCC 13127 / NRRL B-14078)</name>
    <name type="common">Cellvibrio gilvus</name>
    <dbReference type="NCBI Taxonomy" id="593907"/>
    <lineage>
        <taxon>Bacteria</taxon>
        <taxon>Bacillati</taxon>
        <taxon>Actinomycetota</taxon>
        <taxon>Actinomycetes</taxon>
        <taxon>Micrococcales</taxon>
        <taxon>Cellulomonadaceae</taxon>
        <taxon>Cellulomonas</taxon>
    </lineage>
</organism>
<name>F8A7I0_CELGA</name>
<proteinExistence type="predicted"/>
<dbReference type="eggNOG" id="COG3832">
    <property type="taxonomic scope" value="Bacteria"/>
</dbReference>
<dbReference type="SUPFAM" id="SSF55961">
    <property type="entry name" value="Bet v1-like"/>
    <property type="match status" value="1"/>
</dbReference>
<reference evidence="2" key="1">
    <citation type="submission" date="2011-04" db="EMBL/GenBank/DDBJ databases">
        <title>Complete sequence of Cellvibrio gilvus ATCC 13127.</title>
        <authorList>
            <person name="Lucas S."/>
            <person name="Han J."/>
            <person name="Lapidus A."/>
            <person name="Cheng J.-F."/>
            <person name="Goodwin L."/>
            <person name="Pitluck S."/>
            <person name="Peters L."/>
            <person name="Munk A."/>
            <person name="Detter J.C."/>
            <person name="Han C."/>
            <person name="Tapia R."/>
            <person name="Land M."/>
            <person name="Hauser L."/>
            <person name="Kyrpides N."/>
            <person name="Ivanova N."/>
            <person name="Ovchinnikova G."/>
            <person name="Pagani I."/>
            <person name="Mead D."/>
            <person name="Brumm P."/>
            <person name="Woyke T."/>
        </authorList>
    </citation>
    <scope>NUCLEOTIDE SEQUENCE [LARGE SCALE GENOMIC DNA]</scope>
    <source>
        <strain evidence="2">ATCC 13127 / NRRL B-14078</strain>
    </source>
</reference>
<dbReference type="EMBL" id="CP002665">
    <property type="protein sequence ID" value="AEI12382.1"/>
    <property type="molecule type" value="Genomic_DNA"/>
</dbReference>
<evidence type="ECO:0008006" key="3">
    <source>
        <dbReference type="Google" id="ProtNLM"/>
    </source>
</evidence>
<gene>
    <name evidence="1" type="ordered locus">Celgi_1879</name>
</gene>
<evidence type="ECO:0000313" key="1">
    <source>
        <dbReference type="EMBL" id="AEI12382.1"/>
    </source>
</evidence>
<dbReference type="RefSeq" id="WP_013883901.1">
    <property type="nucleotide sequence ID" value="NC_015671.1"/>
</dbReference>
<dbReference type="Proteomes" id="UP000000485">
    <property type="component" value="Chromosome"/>
</dbReference>
<dbReference type="STRING" id="593907.Celgi_1879"/>
<accession>F8A7I0</accession>
<dbReference type="AlphaFoldDB" id="F8A7I0"/>
<dbReference type="KEGG" id="cga:Celgi_1879"/>